<dbReference type="OrthoDB" id="6437225at2759"/>
<dbReference type="Gene3D" id="2.40.10.10">
    <property type="entry name" value="Trypsin-like serine proteases"/>
    <property type="match status" value="1"/>
</dbReference>
<dbReference type="PRINTS" id="PR00722">
    <property type="entry name" value="CHYMOTRYPSIN"/>
</dbReference>
<dbReference type="EMBL" id="GDHF01017432">
    <property type="protein sequence ID" value="JAI34882.1"/>
    <property type="molecule type" value="Transcribed_RNA"/>
</dbReference>
<accession>A0A0K8V7H3</accession>
<feature type="compositionally biased region" description="Low complexity" evidence="1">
    <location>
        <begin position="244"/>
        <end position="270"/>
    </location>
</feature>
<dbReference type="SUPFAM" id="SSF50494">
    <property type="entry name" value="Trypsin-like serine proteases"/>
    <property type="match status" value="1"/>
</dbReference>
<dbReference type="FunFam" id="2.40.10.10:FF:000082">
    <property type="entry name" value="Plasma kallikrein"/>
    <property type="match status" value="1"/>
</dbReference>
<dbReference type="CDD" id="cd00190">
    <property type="entry name" value="Tryp_SPc"/>
    <property type="match status" value="1"/>
</dbReference>
<feature type="compositionally biased region" description="Acidic residues" evidence="1">
    <location>
        <begin position="303"/>
        <end position="323"/>
    </location>
</feature>
<dbReference type="InterPro" id="IPR040479">
    <property type="entry name" value="CLIP_SPH_mas"/>
</dbReference>
<dbReference type="AlphaFoldDB" id="A0A0K8V7H3"/>
<dbReference type="InterPro" id="IPR043504">
    <property type="entry name" value="Peptidase_S1_PA_chymotrypsin"/>
</dbReference>
<feature type="chain" id="PRO_5005521845" evidence="2">
    <location>
        <begin position="25"/>
        <end position="1070"/>
    </location>
</feature>
<keyword evidence="2" id="KW-0732">Signal</keyword>
<dbReference type="PANTHER" id="PTHR24258:SF140">
    <property type="entry name" value="BCDNA.GH08420-RELATED"/>
    <property type="match status" value="1"/>
</dbReference>
<feature type="region of interest" description="Disordered" evidence="1">
    <location>
        <begin position="494"/>
        <end position="528"/>
    </location>
</feature>
<dbReference type="GO" id="GO:0006508">
    <property type="term" value="P:proteolysis"/>
    <property type="evidence" value="ECO:0007669"/>
    <property type="project" value="InterPro"/>
</dbReference>
<feature type="signal peptide" evidence="2">
    <location>
        <begin position="1"/>
        <end position="24"/>
    </location>
</feature>
<feature type="domain" description="Peptidase S1" evidence="3">
    <location>
        <begin position="826"/>
        <end position="1066"/>
    </location>
</feature>
<proteinExistence type="predicted"/>
<dbReference type="Pfam" id="PF00089">
    <property type="entry name" value="Trypsin"/>
    <property type="match status" value="1"/>
</dbReference>
<dbReference type="InterPro" id="IPR009003">
    <property type="entry name" value="Peptidase_S1_PA"/>
</dbReference>
<dbReference type="SMART" id="SM00020">
    <property type="entry name" value="Tryp_SPc"/>
    <property type="match status" value="1"/>
</dbReference>
<evidence type="ECO:0000313" key="4">
    <source>
        <dbReference type="EMBL" id="JAI34882.1"/>
    </source>
</evidence>
<dbReference type="InterPro" id="IPR018114">
    <property type="entry name" value="TRYPSIN_HIS"/>
</dbReference>
<organism evidence="4">
    <name type="scientific">Bactrocera latifrons</name>
    <name type="common">Malaysian fruit fly</name>
    <name type="synonym">Chaetodacus latifrons</name>
    <dbReference type="NCBI Taxonomy" id="174628"/>
    <lineage>
        <taxon>Eukaryota</taxon>
        <taxon>Metazoa</taxon>
        <taxon>Ecdysozoa</taxon>
        <taxon>Arthropoda</taxon>
        <taxon>Hexapoda</taxon>
        <taxon>Insecta</taxon>
        <taxon>Pterygota</taxon>
        <taxon>Neoptera</taxon>
        <taxon>Endopterygota</taxon>
        <taxon>Diptera</taxon>
        <taxon>Brachycera</taxon>
        <taxon>Muscomorpha</taxon>
        <taxon>Tephritoidea</taxon>
        <taxon>Tephritidae</taxon>
        <taxon>Bactrocera</taxon>
        <taxon>Bactrocera</taxon>
    </lineage>
</organism>
<feature type="region of interest" description="Disordered" evidence="1">
    <location>
        <begin position="91"/>
        <end position="168"/>
    </location>
</feature>
<dbReference type="InterPro" id="IPR001254">
    <property type="entry name" value="Trypsin_dom"/>
</dbReference>
<sequence length="1070" mass="114588">MGLNLKTTLVVCLTLLNLPFGIHSQDDSLAGSFLSGLLDTITSTADSKDCPGVCVHTLATLICYEVLDDIPCPSPSMKCCIESAQGKNITSAHTSTTTTTTTTTTTSTTKRPTTTTTKVTTTTTPKPKTTSKRPTTTTTTTTTTKKTTTSKKPTTTSTLAPKKGTEKDAGNIDGAKVQNCTGVCVADRIAEYCEAYLTTNGLCASGTKCCVSLNDYANAKLPKDIYVPAKHMTNLSNMQHKNKTSTAIKQTTTKTTASAATTTSTTTTTAEPARTKINNNTNANKPVKHKKAPSTTTTTTTEDPAEEEQEVEDDDAETQDDTNNDANDKADNPNGQTLKECEGECMNGIFAIFCDDIDSEAFCPGEGSCCVTGVGSEATPALQATKVTPTKPATKIAKPQQRPAAKPAAPPQAAPPLLQVVGGGNDFFSQILSFAENTLGGTGSQPTPQTPPPVQRCPGFCLLNIMAAFCERPSVLINTPTTCAKGSVCCDNSASPPKPPPQNRRPATPPPSSVATQPYVVPSTPLPDPREECPGSCIVPLLSFTCFKNAEMTDLFKCKRSGQICCAPKSRILEKQQFQTRNDTLYANYPPPPPMAGLPQPYPPQPSYPQPPPPSHYMVTQPPQAHLHYPPPPPPQILQQQHQSPPQQPTYDYSHYGTALMPQKQSHLPPPPPPGPALPPTTTTSTTTTTTTTPRPHVYSKYVCGVKGTLRSGRSRSSPALSLVSYARAMYGVQRSSRQLDQVYTPLNTQLNKSNERLILGSAIVPIQIHNDLIPSDEWPDANQLRSYHEQQPISAAAVQSRYRHSVAGEPVYAMNYNVSRRRARVVGGEDGDNGEWCWQVALINSLNQYLCGAALIGTQWVLTAAHCVTNIVRSGDAIYVRVGDYDLTRKYGSPGAQTLRVATTYIHHNHNSQTLDNDIALLKLHGQAELRDGVCLVCLPARGVNHAAGKRCTVTGYGYMGEAGPIPLRVREAEIPIVSDAECIRKVNAVTEKIFILPASSFCAGGEEGNDACQGDGGGPLVCQDDGFFELAGLVSWGFGCGRVDVPGVYVKVSSFIGWINQIISVNNL</sequence>
<feature type="region of interest" description="Disordered" evidence="1">
    <location>
        <begin position="240"/>
        <end position="336"/>
    </location>
</feature>
<protein>
    <submittedName>
        <fullName evidence="4">Plasma kallikrein</fullName>
    </submittedName>
</protein>
<gene>
    <name evidence="4" type="primary">KLKB1</name>
    <name evidence="4" type="ORF">c0_g2_i2</name>
</gene>
<feature type="compositionally biased region" description="Pro residues" evidence="1">
    <location>
        <begin position="589"/>
        <end position="615"/>
    </location>
</feature>
<dbReference type="Pfam" id="PF18398">
    <property type="entry name" value="CLIP_SPH_mas"/>
    <property type="match status" value="5"/>
</dbReference>
<dbReference type="GO" id="GO:0004252">
    <property type="term" value="F:serine-type endopeptidase activity"/>
    <property type="evidence" value="ECO:0007669"/>
    <property type="project" value="InterPro"/>
</dbReference>
<dbReference type="PANTHER" id="PTHR24258">
    <property type="entry name" value="SERINE PROTEASE-RELATED"/>
    <property type="match status" value="1"/>
</dbReference>
<feature type="compositionally biased region" description="Pro residues" evidence="1">
    <location>
        <begin position="496"/>
        <end position="512"/>
    </location>
</feature>
<dbReference type="InterPro" id="IPR001314">
    <property type="entry name" value="Peptidase_S1A"/>
</dbReference>
<evidence type="ECO:0000256" key="1">
    <source>
        <dbReference type="SAM" id="MobiDB-lite"/>
    </source>
</evidence>
<feature type="compositionally biased region" description="Low complexity" evidence="1">
    <location>
        <begin position="94"/>
        <end position="158"/>
    </location>
</feature>
<name>A0A0K8V7H3_BACLA</name>
<reference evidence="4" key="1">
    <citation type="submission" date="2015-06" db="EMBL/GenBank/DDBJ databases">
        <authorList>
            <person name="Hoefler B.C."/>
            <person name="Straight P.D."/>
        </authorList>
    </citation>
    <scope>NUCLEOTIDE SEQUENCE</scope>
</reference>
<evidence type="ECO:0000256" key="2">
    <source>
        <dbReference type="SAM" id="SignalP"/>
    </source>
</evidence>
<feature type="compositionally biased region" description="Low complexity" evidence="1">
    <location>
        <begin position="680"/>
        <end position="696"/>
    </location>
</feature>
<feature type="compositionally biased region" description="Pro residues" evidence="1">
    <location>
        <begin position="668"/>
        <end position="679"/>
    </location>
</feature>
<evidence type="ECO:0000259" key="3">
    <source>
        <dbReference type="PROSITE" id="PS50240"/>
    </source>
</evidence>
<dbReference type="PROSITE" id="PS00134">
    <property type="entry name" value="TRYPSIN_HIS"/>
    <property type="match status" value="1"/>
</dbReference>
<feature type="region of interest" description="Disordered" evidence="1">
    <location>
        <begin position="584"/>
        <end position="696"/>
    </location>
</feature>
<dbReference type="PROSITE" id="PS50240">
    <property type="entry name" value="TRYPSIN_DOM"/>
    <property type="match status" value="1"/>
</dbReference>